<dbReference type="PANTHER" id="PTHR30093">
    <property type="entry name" value="GENERAL SECRETION PATHWAY PROTEIN G"/>
    <property type="match status" value="1"/>
</dbReference>
<name>A0ABZ0GUT5_9GAMM</name>
<dbReference type="SUPFAM" id="SSF54523">
    <property type="entry name" value="Pili subunits"/>
    <property type="match status" value="1"/>
</dbReference>
<dbReference type="InterPro" id="IPR031982">
    <property type="entry name" value="PilE-like"/>
</dbReference>
<accession>A0ABZ0GUT5</accession>
<feature type="transmembrane region" description="Helical" evidence="1">
    <location>
        <begin position="12"/>
        <end position="35"/>
    </location>
</feature>
<reference evidence="2 3" key="1">
    <citation type="submission" date="2023-09" db="EMBL/GenBank/DDBJ databases">
        <authorList>
            <person name="Qi X."/>
        </authorList>
    </citation>
    <scope>NUCLEOTIDE SEQUENCE [LARGE SCALE GENOMIC DNA]</scope>
    <source>
        <strain evidence="2 3">S1-1</strain>
    </source>
</reference>
<organism evidence="2 3">
    <name type="scientific">Thalassotalea fonticola</name>
    <dbReference type="NCBI Taxonomy" id="3065649"/>
    <lineage>
        <taxon>Bacteria</taxon>
        <taxon>Pseudomonadati</taxon>
        <taxon>Pseudomonadota</taxon>
        <taxon>Gammaproteobacteria</taxon>
        <taxon>Alteromonadales</taxon>
        <taxon>Colwelliaceae</taxon>
        <taxon>Thalassotalea</taxon>
    </lineage>
</organism>
<dbReference type="Pfam" id="PF07963">
    <property type="entry name" value="N_methyl"/>
    <property type="match status" value="1"/>
</dbReference>
<dbReference type="NCBIfam" id="TIGR02532">
    <property type="entry name" value="IV_pilin_GFxxxE"/>
    <property type="match status" value="1"/>
</dbReference>
<evidence type="ECO:0000313" key="2">
    <source>
        <dbReference type="EMBL" id="WOH39163.1"/>
    </source>
</evidence>
<dbReference type="Proteomes" id="UP001301442">
    <property type="component" value="Chromosome"/>
</dbReference>
<keyword evidence="1" id="KW-0472">Membrane</keyword>
<sequence>MFTFKKNNTKGFSLIELMVVVVIVGIIAGIAYPSFSDSMMKARRSDAKSAMLGLILSQSKLRGSCATFGSAIGGANNCASNTVKGISTSENGYYQLKITGASGNAYTITATAQGVQAKDTGCTALTIAVSAANPKGLKGPTSCW</sequence>
<keyword evidence="1" id="KW-1133">Transmembrane helix</keyword>
<dbReference type="InterPro" id="IPR045584">
    <property type="entry name" value="Pilin-like"/>
</dbReference>
<gene>
    <name evidence="2" type="ORF">RI844_08055</name>
</gene>
<proteinExistence type="predicted"/>
<keyword evidence="3" id="KW-1185">Reference proteome</keyword>
<dbReference type="InterPro" id="IPR012902">
    <property type="entry name" value="N_methyl_site"/>
</dbReference>
<protein>
    <submittedName>
        <fullName evidence="2">Type IV pilin protein</fullName>
    </submittedName>
</protein>
<keyword evidence="1" id="KW-0812">Transmembrane</keyword>
<dbReference type="RefSeq" id="WP_348397930.1">
    <property type="nucleotide sequence ID" value="NZ_CP136600.1"/>
</dbReference>
<dbReference type="PANTHER" id="PTHR30093:SF47">
    <property type="entry name" value="TYPE IV PILUS NON-CORE MINOR PILIN PILE"/>
    <property type="match status" value="1"/>
</dbReference>
<evidence type="ECO:0000256" key="1">
    <source>
        <dbReference type="SAM" id="Phobius"/>
    </source>
</evidence>
<dbReference type="EMBL" id="CP136600">
    <property type="protein sequence ID" value="WOH39163.1"/>
    <property type="molecule type" value="Genomic_DNA"/>
</dbReference>
<dbReference type="Pfam" id="PF16732">
    <property type="entry name" value="ComP_DUS"/>
    <property type="match status" value="1"/>
</dbReference>
<dbReference type="PROSITE" id="PS00409">
    <property type="entry name" value="PROKAR_NTER_METHYL"/>
    <property type="match status" value="1"/>
</dbReference>
<dbReference type="Gene3D" id="3.30.700.10">
    <property type="entry name" value="Glycoprotein, Type 4 Pilin"/>
    <property type="match status" value="1"/>
</dbReference>
<evidence type="ECO:0000313" key="3">
    <source>
        <dbReference type="Proteomes" id="UP001301442"/>
    </source>
</evidence>